<feature type="compositionally biased region" description="Acidic residues" evidence="1">
    <location>
        <begin position="30"/>
        <end position="43"/>
    </location>
</feature>
<comment type="caution">
    <text evidence="2">The sequence shown here is derived from an EMBL/GenBank/DDBJ whole genome shotgun (WGS) entry which is preliminary data.</text>
</comment>
<gene>
    <name evidence="2" type="ORF">E3Q22_03491</name>
</gene>
<evidence type="ECO:0000313" key="3">
    <source>
        <dbReference type="Proteomes" id="UP000310685"/>
    </source>
</evidence>
<dbReference type="EMBL" id="SPRC01000045">
    <property type="protein sequence ID" value="TIB76517.1"/>
    <property type="molecule type" value="Genomic_DNA"/>
</dbReference>
<feature type="compositionally biased region" description="Basic and acidic residues" evidence="1">
    <location>
        <begin position="242"/>
        <end position="264"/>
    </location>
</feature>
<feature type="region of interest" description="Disordered" evidence="1">
    <location>
        <begin position="206"/>
        <end position="270"/>
    </location>
</feature>
<reference evidence="2 3" key="1">
    <citation type="submission" date="2019-03" db="EMBL/GenBank/DDBJ databases">
        <title>Sequencing 25 genomes of Wallemia mellicola.</title>
        <authorList>
            <person name="Gostincar C."/>
        </authorList>
    </citation>
    <scope>NUCLEOTIDE SEQUENCE [LARGE SCALE GENOMIC DNA]</scope>
    <source>
        <strain evidence="2 3">EXF-6152</strain>
    </source>
</reference>
<feature type="compositionally biased region" description="Basic residues" evidence="1">
    <location>
        <begin position="230"/>
        <end position="240"/>
    </location>
</feature>
<name>A0A4T0SHD1_9BASI</name>
<sequence>MFKRAVKRQKRVELEDKLGLREDLRGAVSDSDESSDSESESENEQISNSASDDEQENSEPSDEEGEEIDEDNEDGVEDDLDESDEELEELSINDALINPLFGEYPRKRCAICPGRLLTFEKFGSQHLESKAHTRRLNRFFTFVDEQKLNKDDDVHSTIDAFNQQLGTTPKEKSKKEENRIKRARIARQKRLERKLEAKKTLPVPLDEVEKKHVENNSGDAPDAAKEAKRAERRIRKKANKAKFAEERRQTEKSKKDTTDKEEKKNKKRKA</sequence>
<protein>
    <submittedName>
        <fullName evidence="2">Uncharacterized protein</fullName>
    </submittedName>
</protein>
<evidence type="ECO:0000256" key="1">
    <source>
        <dbReference type="SAM" id="MobiDB-lite"/>
    </source>
</evidence>
<feature type="compositionally biased region" description="Acidic residues" evidence="1">
    <location>
        <begin position="51"/>
        <end position="86"/>
    </location>
</feature>
<evidence type="ECO:0000313" key="2">
    <source>
        <dbReference type="EMBL" id="TIB76517.1"/>
    </source>
</evidence>
<dbReference type="Proteomes" id="UP000310685">
    <property type="component" value="Unassembled WGS sequence"/>
</dbReference>
<organism evidence="2 3">
    <name type="scientific">Wallemia mellicola</name>
    <dbReference type="NCBI Taxonomy" id="1708541"/>
    <lineage>
        <taxon>Eukaryota</taxon>
        <taxon>Fungi</taxon>
        <taxon>Dikarya</taxon>
        <taxon>Basidiomycota</taxon>
        <taxon>Wallemiomycotina</taxon>
        <taxon>Wallemiomycetes</taxon>
        <taxon>Wallemiales</taxon>
        <taxon>Wallemiaceae</taxon>
        <taxon>Wallemia</taxon>
    </lineage>
</organism>
<feature type="region of interest" description="Disordered" evidence="1">
    <location>
        <begin position="19"/>
        <end position="86"/>
    </location>
</feature>
<dbReference type="AlphaFoldDB" id="A0A4T0SHD1"/>
<accession>A0A4T0SHD1</accession>
<proteinExistence type="predicted"/>